<sequence length="124" mass="14296">YVYVALPSEDLIRLLELIPGDGPVIQCRLRIAFFEDVEARYEAISYCWGDAKDTKYVSCNGLKLPVTRNLHDALERFRDKKKTRALWAGAVCIHQENEEEQGHQVRQMASIYQQASKVLIWIGK</sequence>
<dbReference type="InterPro" id="IPR052895">
    <property type="entry name" value="HetReg/Transcr_Mod"/>
</dbReference>
<organism evidence="2 3">
    <name type="scientific">Patellaria atrata CBS 101060</name>
    <dbReference type="NCBI Taxonomy" id="1346257"/>
    <lineage>
        <taxon>Eukaryota</taxon>
        <taxon>Fungi</taxon>
        <taxon>Dikarya</taxon>
        <taxon>Ascomycota</taxon>
        <taxon>Pezizomycotina</taxon>
        <taxon>Dothideomycetes</taxon>
        <taxon>Dothideomycetes incertae sedis</taxon>
        <taxon>Patellariales</taxon>
        <taxon>Patellariaceae</taxon>
        <taxon>Patellaria</taxon>
    </lineage>
</organism>
<feature type="non-terminal residue" evidence="2">
    <location>
        <position position="1"/>
    </location>
</feature>
<evidence type="ECO:0000313" key="3">
    <source>
        <dbReference type="Proteomes" id="UP000799429"/>
    </source>
</evidence>
<feature type="domain" description="Heterokaryon incompatibility" evidence="1">
    <location>
        <begin position="41"/>
        <end position="123"/>
    </location>
</feature>
<dbReference type="Proteomes" id="UP000799429">
    <property type="component" value="Unassembled WGS sequence"/>
</dbReference>
<accession>A0A9P4S7Q3</accession>
<evidence type="ECO:0000259" key="1">
    <source>
        <dbReference type="Pfam" id="PF06985"/>
    </source>
</evidence>
<proteinExistence type="predicted"/>
<keyword evidence="3" id="KW-1185">Reference proteome</keyword>
<reference evidence="2" key="1">
    <citation type="journal article" date="2020" name="Stud. Mycol.">
        <title>101 Dothideomycetes genomes: a test case for predicting lifestyles and emergence of pathogens.</title>
        <authorList>
            <person name="Haridas S."/>
            <person name="Albert R."/>
            <person name="Binder M."/>
            <person name="Bloem J."/>
            <person name="Labutti K."/>
            <person name="Salamov A."/>
            <person name="Andreopoulos B."/>
            <person name="Baker S."/>
            <person name="Barry K."/>
            <person name="Bills G."/>
            <person name="Bluhm B."/>
            <person name="Cannon C."/>
            <person name="Castanera R."/>
            <person name="Culley D."/>
            <person name="Daum C."/>
            <person name="Ezra D."/>
            <person name="Gonzalez J."/>
            <person name="Henrissat B."/>
            <person name="Kuo A."/>
            <person name="Liang C."/>
            <person name="Lipzen A."/>
            <person name="Lutzoni F."/>
            <person name="Magnuson J."/>
            <person name="Mondo S."/>
            <person name="Nolan M."/>
            <person name="Ohm R."/>
            <person name="Pangilinan J."/>
            <person name="Park H.-J."/>
            <person name="Ramirez L."/>
            <person name="Alfaro M."/>
            <person name="Sun H."/>
            <person name="Tritt A."/>
            <person name="Yoshinaga Y."/>
            <person name="Zwiers L.-H."/>
            <person name="Turgeon B."/>
            <person name="Goodwin S."/>
            <person name="Spatafora J."/>
            <person name="Crous P."/>
            <person name="Grigoriev I."/>
        </authorList>
    </citation>
    <scope>NUCLEOTIDE SEQUENCE</scope>
    <source>
        <strain evidence="2">CBS 101060</strain>
    </source>
</reference>
<evidence type="ECO:0000313" key="2">
    <source>
        <dbReference type="EMBL" id="KAF2836782.1"/>
    </source>
</evidence>
<feature type="non-terminal residue" evidence="2">
    <location>
        <position position="124"/>
    </location>
</feature>
<protein>
    <submittedName>
        <fullName evidence="2">HET-domain-containing protein</fullName>
    </submittedName>
</protein>
<dbReference type="EMBL" id="MU006102">
    <property type="protein sequence ID" value="KAF2836782.1"/>
    <property type="molecule type" value="Genomic_DNA"/>
</dbReference>
<dbReference type="OrthoDB" id="2157530at2759"/>
<dbReference type="PANTHER" id="PTHR24148">
    <property type="entry name" value="ANKYRIN REPEAT DOMAIN-CONTAINING PROTEIN 39 HOMOLOG-RELATED"/>
    <property type="match status" value="1"/>
</dbReference>
<name>A0A9P4S7Q3_9PEZI</name>
<dbReference type="PANTHER" id="PTHR24148:SF64">
    <property type="entry name" value="HETEROKARYON INCOMPATIBILITY DOMAIN-CONTAINING PROTEIN"/>
    <property type="match status" value="1"/>
</dbReference>
<dbReference type="Pfam" id="PF06985">
    <property type="entry name" value="HET"/>
    <property type="match status" value="1"/>
</dbReference>
<dbReference type="InterPro" id="IPR010730">
    <property type="entry name" value="HET"/>
</dbReference>
<gene>
    <name evidence="2" type="ORF">M501DRAFT_903252</name>
</gene>
<comment type="caution">
    <text evidence="2">The sequence shown here is derived from an EMBL/GenBank/DDBJ whole genome shotgun (WGS) entry which is preliminary data.</text>
</comment>
<dbReference type="AlphaFoldDB" id="A0A9P4S7Q3"/>